<evidence type="ECO:0000256" key="2">
    <source>
        <dbReference type="ARBA" id="ARBA00006275"/>
    </source>
</evidence>
<dbReference type="SUPFAM" id="SSF48452">
    <property type="entry name" value="TPR-like"/>
    <property type="match status" value="1"/>
</dbReference>
<comment type="subcellular location">
    <subcellularLocation>
        <location evidence="1">Cell outer membrane</location>
    </subcellularLocation>
</comment>
<feature type="chain" id="PRO_5045675451" evidence="6">
    <location>
        <begin position="20"/>
        <end position="501"/>
    </location>
</feature>
<reference evidence="9 10" key="1">
    <citation type="submission" date="2020-08" db="EMBL/GenBank/DDBJ databases">
        <title>Sphingobacterium sp. DN00404 isolated from aquaculture water.</title>
        <authorList>
            <person name="Zhang M."/>
        </authorList>
    </citation>
    <scope>NUCLEOTIDE SEQUENCE [LARGE SCALE GENOMIC DNA]</scope>
    <source>
        <strain evidence="9 10">KCTC 42746</strain>
    </source>
</reference>
<dbReference type="InterPro" id="IPR011990">
    <property type="entry name" value="TPR-like_helical_dom_sf"/>
</dbReference>
<accession>A0ABR7XTK1</accession>
<gene>
    <name evidence="9" type="ORF">H8B21_11575</name>
</gene>
<organism evidence="9 10">
    <name type="scientific">Sphingobacterium chuzhouense</name>
    <dbReference type="NCBI Taxonomy" id="1742264"/>
    <lineage>
        <taxon>Bacteria</taxon>
        <taxon>Pseudomonadati</taxon>
        <taxon>Bacteroidota</taxon>
        <taxon>Sphingobacteriia</taxon>
        <taxon>Sphingobacteriales</taxon>
        <taxon>Sphingobacteriaceae</taxon>
        <taxon>Sphingobacterium</taxon>
    </lineage>
</organism>
<evidence type="ECO:0000313" key="10">
    <source>
        <dbReference type="Proteomes" id="UP000651112"/>
    </source>
</evidence>
<evidence type="ECO:0000256" key="5">
    <source>
        <dbReference type="ARBA" id="ARBA00023237"/>
    </source>
</evidence>
<dbReference type="CDD" id="cd08977">
    <property type="entry name" value="SusD"/>
    <property type="match status" value="1"/>
</dbReference>
<dbReference type="EMBL" id="JACNYL010000002">
    <property type="protein sequence ID" value="MBD1422212.1"/>
    <property type="molecule type" value="Genomic_DNA"/>
</dbReference>
<name>A0ABR7XTK1_9SPHI</name>
<dbReference type="InterPro" id="IPR012944">
    <property type="entry name" value="SusD_RagB_dom"/>
</dbReference>
<evidence type="ECO:0000256" key="3">
    <source>
        <dbReference type="ARBA" id="ARBA00022729"/>
    </source>
</evidence>
<keyword evidence="5" id="KW-0998">Cell outer membrane</keyword>
<dbReference type="Proteomes" id="UP000651112">
    <property type="component" value="Unassembled WGS sequence"/>
</dbReference>
<dbReference type="InterPro" id="IPR033985">
    <property type="entry name" value="SusD-like_N"/>
</dbReference>
<protein>
    <submittedName>
        <fullName evidence="9">RagB/SusD family nutrient uptake outer membrane protein</fullName>
    </submittedName>
</protein>
<evidence type="ECO:0000256" key="6">
    <source>
        <dbReference type="SAM" id="SignalP"/>
    </source>
</evidence>
<evidence type="ECO:0000259" key="8">
    <source>
        <dbReference type="Pfam" id="PF14322"/>
    </source>
</evidence>
<feature type="domain" description="RagB/SusD" evidence="7">
    <location>
        <begin position="283"/>
        <end position="501"/>
    </location>
</feature>
<evidence type="ECO:0000256" key="1">
    <source>
        <dbReference type="ARBA" id="ARBA00004442"/>
    </source>
</evidence>
<evidence type="ECO:0000259" key="7">
    <source>
        <dbReference type="Pfam" id="PF07980"/>
    </source>
</evidence>
<keyword evidence="3 6" id="KW-0732">Signal</keyword>
<dbReference type="Pfam" id="PF07980">
    <property type="entry name" value="SusD_RagB"/>
    <property type="match status" value="1"/>
</dbReference>
<keyword evidence="10" id="KW-1185">Reference proteome</keyword>
<dbReference type="PROSITE" id="PS51257">
    <property type="entry name" value="PROKAR_LIPOPROTEIN"/>
    <property type="match status" value="1"/>
</dbReference>
<comment type="caution">
    <text evidence="9">The sequence shown here is derived from an EMBL/GenBank/DDBJ whole genome shotgun (WGS) entry which is preliminary data.</text>
</comment>
<feature type="signal peptide" evidence="6">
    <location>
        <begin position="1"/>
        <end position="19"/>
    </location>
</feature>
<dbReference type="Gene3D" id="1.25.40.390">
    <property type="match status" value="1"/>
</dbReference>
<comment type="similarity">
    <text evidence="2">Belongs to the SusD family.</text>
</comment>
<sequence>MKKIIYAIFGLFTASVVGCSDMLDTQPTDFYSQDIYWKNEQQVLNALTGCYQALTHAELYNAQTPFMFEAMSPNAFNYDNQRNANDFAAGVHNATTLGMNDAMWKGCYRGIGRCNMLLSNIDKAEMDEDLRTRIIGEAKFLRAFFYQRLNVLFHGVPLMLDEPNPDEHGSLPRSTYEQVREQILRDLDDAAASLPASYTKAEDGRATKGAAWALKARVLLQDHQYQDVVNTIEEIIDLDRYDLYPNYNGLFRKVNEGNQEIVFDIRFKAPELVNTYDIIMAQYSTQAPVQGLVDVYQMVDGLSIDESPLYDPQKPYENRDPRFKQSIVYIGAPWRNRTATNADLHQTGYTFRKFTEYNETTSGTLTNSETNYVEIRYADVLLMYAEALNELSGPSDEVYNAINRIRSRPTVGMPPLEEGLNKEEMREAIRLERRIELAGEGSYFYDIRRWKTIEKEMNEPIYDYQGKLIQNRKFVANRDYIWPIPYTEIDLNPALEPNPNY</sequence>
<feature type="domain" description="SusD-like N-terminal" evidence="8">
    <location>
        <begin position="38"/>
        <end position="220"/>
    </location>
</feature>
<keyword evidence="4" id="KW-0472">Membrane</keyword>
<evidence type="ECO:0000313" key="9">
    <source>
        <dbReference type="EMBL" id="MBD1422212.1"/>
    </source>
</evidence>
<evidence type="ECO:0000256" key="4">
    <source>
        <dbReference type="ARBA" id="ARBA00023136"/>
    </source>
</evidence>
<dbReference type="RefSeq" id="WP_190313898.1">
    <property type="nucleotide sequence ID" value="NZ_JACNYL010000002.1"/>
</dbReference>
<dbReference type="Pfam" id="PF14322">
    <property type="entry name" value="SusD-like_3"/>
    <property type="match status" value="1"/>
</dbReference>
<proteinExistence type="inferred from homology"/>